<keyword evidence="2" id="KW-1185">Reference proteome</keyword>
<proteinExistence type="predicted"/>
<protein>
    <recommendedName>
        <fullName evidence="3">Retrovirus-related Pol polyprotein from transposon TNT 1-94</fullName>
    </recommendedName>
</protein>
<reference evidence="1 2" key="1">
    <citation type="submission" date="2023-03" db="EMBL/GenBank/DDBJ databases">
        <title>WGS of Gossypium arboreum.</title>
        <authorList>
            <person name="Yu D."/>
        </authorList>
    </citation>
    <scope>NUCLEOTIDE SEQUENCE [LARGE SCALE GENOMIC DNA]</scope>
    <source>
        <tissue evidence="1">Leaf</tissue>
    </source>
</reference>
<dbReference type="PANTHER" id="PTHR35317">
    <property type="entry name" value="OS04G0629600 PROTEIN"/>
    <property type="match status" value="1"/>
</dbReference>
<name>A0ABR0N4E5_GOSAR</name>
<dbReference type="Pfam" id="PF14223">
    <property type="entry name" value="Retrotran_gag_2"/>
    <property type="match status" value="1"/>
</dbReference>
<evidence type="ECO:0000313" key="1">
    <source>
        <dbReference type="EMBL" id="KAK5785439.1"/>
    </source>
</evidence>
<organism evidence="1 2">
    <name type="scientific">Gossypium arboreum</name>
    <name type="common">Tree cotton</name>
    <name type="synonym">Gossypium nanking</name>
    <dbReference type="NCBI Taxonomy" id="29729"/>
    <lineage>
        <taxon>Eukaryota</taxon>
        <taxon>Viridiplantae</taxon>
        <taxon>Streptophyta</taxon>
        <taxon>Embryophyta</taxon>
        <taxon>Tracheophyta</taxon>
        <taxon>Spermatophyta</taxon>
        <taxon>Magnoliopsida</taxon>
        <taxon>eudicotyledons</taxon>
        <taxon>Gunneridae</taxon>
        <taxon>Pentapetalae</taxon>
        <taxon>rosids</taxon>
        <taxon>malvids</taxon>
        <taxon>Malvales</taxon>
        <taxon>Malvaceae</taxon>
        <taxon>Malvoideae</taxon>
        <taxon>Gossypium</taxon>
    </lineage>
</organism>
<accession>A0ABR0N4E5</accession>
<evidence type="ECO:0008006" key="3">
    <source>
        <dbReference type="Google" id="ProtNLM"/>
    </source>
</evidence>
<sequence length="94" mass="10906">MEIDAQKMKDLKAKNYLFQAIDCSILEMILCKDTTKHIWDSMKKKYQGNARAKRALLQTLRGKFDNIPMKPGKAISDNFSKIMTIVNRMRTHGE</sequence>
<dbReference type="Proteomes" id="UP001358586">
    <property type="component" value="Chromosome 11"/>
</dbReference>
<comment type="caution">
    <text evidence="1">The sequence shown here is derived from an EMBL/GenBank/DDBJ whole genome shotgun (WGS) entry which is preliminary data.</text>
</comment>
<evidence type="ECO:0000313" key="2">
    <source>
        <dbReference type="Proteomes" id="UP001358586"/>
    </source>
</evidence>
<gene>
    <name evidence="1" type="ORF">PVK06_040026</name>
</gene>
<dbReference type="EMBL" id="JARKNE010000011">
    <property type="protein sequence ID" value="KAK5785439.1"/>
    <property type="molecule type" value="Genomic_DNA"/>
</dbReference>
<dbReference type="PANTHER" id="PTHR35317:SF27">
    <property type="entry name" value="RETROVIRUS-RELATED POL POLYPROTEIN FROM TRANSPOSON TNT 1-94"/>
    <property type="match status" value="1"/>
</dbReference>